<evidence type="ECO:0000256" key="4">
    <source>
        <dbReference type="ARBA" id="ARBA00023163"/>
    </source>
</evidence>
<dbReference type="InterPro" id="IPR002197">
    <property type="entry name" value="HTH_Fis"/>
</dbReference>
<dbReference type="Gene3D" id="1.10.8.60">
    <property type="match status" value="1"/>
</dbReference>
<dbReference type="InterPro" id="IPR002078">
    <property type="entry name" value="Sigma_54_int"/>
</dbReference>
<dbReference type="Pfam" id="PF00989">
    <property type="entry name" value="PAS"/>
    <property type="match status" value="1"/>
</dbReference>
<dbReference type="CDD" id="cd00009">
    <property type="entry name" value="AAA"/>
    <property type="match status" value="1"/>
</dbReference>
<keyword evidence="3" id="KW-0805">Transcription regulation</keyword>
<dbReference type="EMBL" id="CP045798">
    <property type="protein sequence ID" value="QNB46266.1"/>
    <property type="molecule type" value="Genomic_DNA"/>
</dbReference>
<evidence type="ECO:0000256" key="1">
    <source>
        <dbReference type="ARBA" id="ARBA00022741"/>
    </source>
</evidence>
<dbReference type="GO" id="GO:0006355">
    <property type="term" value="P:regulation of DNA-templated transcription"/>
    <property type="evidence" value="ECO:0007669"/>
    <property type="project" value="InterPro"/>
</dbReference>
<dbReference type="SUPFAM" id="SSF55785">
    <property type="entry name" value="PYP-like sensor domain (PAS domain)"/>
    <property type="match status" value="2"/>
</dbReference>
<dbReference type="InterPro" id="IPR025662">
    <property type="entry name" value="Sigma_54_int_dom_ATP-bd_1"/>
</dbReference>
<feature type="domain" description="Sigma-54 factor interaction" evidence="5">
    <location>
        <begin position="264"/>
        <end position="494"/>
    </location>
</feature>
<dbReference type="InterPro" id="IPR000014">
    <property type="entry name" value="PAS"/>
</dbReference>
<evidence type="ECO:0000256" key="2">
    <source>
        <dbReference type="ARBA" id="ARBA00022840"/>
    </source>
</evidence>
<organism evidence="7 8">
    <name type="scientific">Thermanaerosceptrum fracticalcis</name>
    <dbReference type="NCBI Taxonomy" id="1712410"/>
    <lineage>
        <taxon>Bacteria</taxon>
        <taxon>Bacillati</taxon>
        <taxon>Bacillota</taxon>
        <taxon>Clostridia</taxon>
        <taxon>Eubacteriales</taxon>
        <taxon>Peptococcaceae</taxon>
        <taxon>Thermanaerosceptrum</taxon>
    </lineage>
</organism>
<reference evidence="7 8" key="1">
    <citation type="journal article" date="2019" name="Front. Microbiol.">
        <title>Thermoanaerosceptrum fracticalcis gen. nov. sp. nov., a Novel Fumarate-Fermenting Microorganism From a Deep Fractured Carbonate Aquifer of the US Great Basin.</title>
        <authorList>
            <person name="Hamilton-Brehm S.D."/>
            <person name="Stewart L.E."/>
            <person name="Zavarin M."/>
            <person name="Caldwell M."/>
            <person name="Lawson P.A."/>
            <person name="Onstott T.C."/>
            <person name="Grzymski J."/>
            <person name="Neveux I."/>
            <person name="Lollar B.S."/>
            <person name="Russell C.E."/>
            <person name="Moser D.P."/>
        </authorList>
    </citation>
    <scope>NUCLEOTIDE SEQUENCE [LARGE SCALE GENOMIC DNA]</scope>
    <source>
        <strain evidence="7 8">DRI-13</strain>
    </source>
</reference>
<name>A0A7G6E2G2_THEFR</name>
<dbReference type="PROSITE" id="PS50045">
    <property type="entry name" value="SIGMA54_INTERACT_4"/>
    <property type="match status" value="1"/>
</dbReference>
<evidence type="ECO:0000313" key="7">
    <source>
        <dbReference type="EMBL" id="QNB46266.1"/>
    </source>
</evidence>
<dbReference type="Gene3D" id="3.40.50.300">
    <property type="entry name" value="P-loop containing nucleotide triphosphate hydrolases"/>
    <property type="match status" value="1"/>
</dbReference>
<dbReference type="FunFam" id="3.40.50.300:FF:000006">
    <property type="entry name" value="DNA-binding transcriptional regulator NtrC"/>
    <property type="match status" value="1"/>
</dbReference>
<feature type="domain" description="PAS" evidence="6">
    <location>
        <begin position="124"/>
        <end position="175"/>
    </location>
</feature>
<dbReference type="NCBIfam" id="TIGR00229">
    <property type="entry name" value="sensory_box"/>
    <property type="match status" value="2"/>
</dbReference>
<dbReference type="Pfam" id="PF00158">
    <property type="entry name" value="Sigma54_activat"/>
    <property type="match status" value="1"/>
</dbReference>
<accession>A0A7G6E2G2</accession>
<dbReference type="CDD" id="cd00130">
    <property type="entry name" value="PAS"/>
    <property type="match status" value="2"/>
</dbReference>
<dbReference type="PROSITE" id="PS50112">
    <property type="entry name" value="PAS"/>
    <property type="match status" value="2"/>
</dbReference>
<dbReference type="GO" id="GO:0043565">
    <property type="term" value="F:sequence-specific DNA binding"/>
    <property type="evidence" value="ECO:0007669"/>
    <property type="project" value="InterPro"/>
</dbReference>
<dbReference type="PANTHER" id="PTHR32071:SF57">
    <property type="entry name" value="C4-DICARBOXYLATE TRANSPORT TRANSCRIPTIONAL REGULATORY PROTEIN DCTD"/>
    <property type="match status" value="1"/>
</dbReference>
<dbReference type="InterPro" id="IPR003593">
    <property type="entry name" value="AAA+_ATPase"/>
</dbReference>
<protein>
    <submittedName>
        <fullName evidence="7">PAS domain S-box protein</fullName>
    </submittedName>
</protein>
<gene>
    <name evidence="7" type="ORF">BR63_08030</name>
</gene>
<sequence>MNNKDISRNFLRALSDTIPHGILAVNKDGKIIVLNKVFSEILNLCEEEVLGKDIQEVVPRCQIRTVMTSGQARTRNLYKLNGRIFFADYFPLKNGEEIIGGVAVFEDITKVKKVETELQEVTAYKKILEAVLENAYEGIVIVDRDGKIIMFNGAYADFLGIKPEDAIGRHVTEIIENTRMHEVIKTGIAEIGQLQRIGKHNAVVQRLPIKINDQVVAGVGKIWFKDLRDMENLFKHLKSLQDELAYYKEELRRTQGGRYTIENIVGNSPHIRKLKDLIARAARSSSTVLILGESGTGKELVAHAIHNLSNRSHHPFVRINCAAIPENILESELFGYAEGAFTGAQRGGKIGKFELAHRGTIFLDEIGDMPFSMQAKLLRFLQEKELERLGENKTRHIDARVIAATNQDLPKKIKKGEFREDLYYRLQVMTLEVPPLRERKEDIPFLVNYFIEKFNREFGRLIRKVDSKVMETLLSYEWPGNVRQMENVIERAYNLTEGDCITLESLPLYLAEMSPRTPIKEGVSLSLLQAKDELEKNTIETILKEVQGNRSKAAKLLGITRASLYQKLKKYGLM</sequence>
<dbReference type="RefSeq" id="WP_187142858.1">
    <property type="nucleotide sequence ID" value="NZ_CP045798.1"/>
</dbReference>
<dbReference type="Pfam" id="PF13426">
    <property type="entry name" value="PAS_9"/>
    <property type="match status" value="1"/>
</dbReference>
<dbReference type="Pfam" id="PF02954">
    <property type="entry name" value="HTH_8"/>
    <property type="match status" value="1"/>
</dbReference>
<dbReference type="Gene3D" id="3.30.450.20">
    <property type="entry name" value="PAS domain"/>
    <property type="match status" value="2"/>
</dbReference>
<keyword evidence="1" id="KW-0547">Nucleotide-binding</keyword>
<dbReference type="Proteomes" id="UP000515847">
    <property type="component" value="Chromosome"/>
</dbReference>
<dbReference type="InterPro" id="IPR009057">
    <property type="entry name" value="Homeodomain-like_sf"/>
</dbReference>
<dbReference type="KEGG" id="tfr:BR63_08030"/>
<evidence type="ECO:0000313" key="8">
    <source>
        <dbReference type="Proteomes" id="UP000515847"/>
    </source>
</evidence>
<dbReference type="Gene3D" id="1.10.10.60">
    <property type="entry name" value="Homeodomain-like"/>
    <property type="match status" value="1"/>
</dbReference>
<dbReference type="AlphaFoldDB" id="A0A7G6E2G2"/>
<dbReference type="InterPro" id="IPR058031">
    <property type="entry name" value="AAA_lid_NorR"/>
</dbReference>
<dbReference type="SMART" id="SM00382">
    <property type="entry name" value="AAA"/>
    <property type="match status" value="1"/>
</dbReference>
<keyword evidence="2" id="KW-0067">ATP-binding</keyword>
<keyword evidence="4" id="KW-0804">Transcription</keyword>
<feature type="domain" description="PAS" evidence="6">
    <location>
        <begin position="7"/>
        <end position="58"/>
    </location>
</feature>
<dbReference type="GO" id="GO:0005524">
    <property type="term" value="F:ATP binding"/>
    <property type="evidence" value="ECO:0007669"/>
    <property type="project" value="UniProtKB-KW"/>
</dbReference>
<dbReference type="PRINTS" id="PR01590">
    <property type="entry name" value="HTHFIS"/>
</dbReference>
<dbReference type="PANTHER" id="PTHR32071">
    <property type="entry name" value="TRANSCRIPTIONAL REGULATORY PROTEIN"/>
    <property type="match status" value="1"/>
</dbReference>
<dbReference type="Pfam" id="PF25601">
    <property type="entry name" value="AAA_lid_14"/>
    <property type="match status" value="1"/>
</dbReference>
<dbReference type="PROSITE" id="PS00675">
    <property type="entry name" value="SIGMA54_INTERACT_1"/>
    <property type="match status" value="1"/>
</dbReference>
<dbReference type="SMART" id="SM00091">
    <property type="entry name" value="PAS"/>
    <property type="match status" value="2"/>
</dbReference>
<keyword evidence="8" id="KW-1185">Reference proteome</keyword>
<evidence type="ECO:0000259" key="6">
    <source>
        <dbReference type="PROSITE" id="PS50112"/>
    </source>
</evidence>
<dbReference type="InterPro" id="IPR035965">
    <property type="entry name" value="PAS-like_dom_sf"/>
</dbReference>
<proteinExistence type="predicted"/>
<dbReference type="SUPFAM" id="SSF46689">
    <property type="entry name" value="Homeodomain-like"/>
    <property type="match status" value="1"/>
</dbReference>
<evidence type="ECO:0000259" key="5">
    <source>
        <dbReference type="PROSITE" id="PS50045"/>
    </source>
</evidence>
<dbReference type="SUPFAM" id="SSF52540">
    <property type="entry name" value="P-loop containing nucleoside triphosphate hydrolases"/>
    <property type="match status" value="1"/>
</dbReference>
<evidence type="ECO:0000256" key="3">
    <source>
        <dbReference type="ARBA" id="ARBA00023015"/>
    </source>
</evidence>
<dbReference type="InterPro" id="IPR027417">
    <property type="entry name" value="P-loop_NTPase"/>
</dbReference>
<dbReference type="InterPro" id="IPR013767">
    <property type="entry name" value="PAS_fold"/>
</dbReference>